<feature type="transmembrane region" description="Helical" evidence="7">
    <location>
        <begin position="1145"/>
        <end position="1165"/>
    </location>
</feature>
<dbReference type="InterPro" id="IPR000109">
    <property type="entry name" value="POT_fam"/>
</dbReference>
<feature type="transmembrane region" description="Helical" evidence="7">
    <location>
        <begin position="977"/>
        <end position="997"/>
    </location>
</feature>
<dbReference type="InterPro" id="IPR036259">
    <property type="entry name" value="MFS_trans_sf"/>
</dbReference>
<gene>
    <name evidence="8" type="ORF">LSAT_V11C900459470</name>
</gene>
<name>A0A9R1WQZ8_LACSA</name>
<dbReference type="AlphaFoldDB" id="A0A9R1WQZ8"/>
<evidence type="ECO:0008006" key="10">
    <source>
        <dbReference type="Google" id="ProtNLM"/>
    </source>
</evidence>
<dbReference type="GO" id="GO:0016020">
    <property type="term" value="C:membrane"/>
    <property type="evidence" value="ECO:0000318"/>
    <property type="project" value="GO_Central"/>
</dbReference>
<dbReference type="GO" id="GO:0071916">
    <property type="term" value="F:dipeptide transmembrane transporter activity"/>
    <property type="evidence" value="ECO:0007669"/>
    <property type="project" value="InterPro"/>
</dbReference>
<feature type="transmembrane region" description="Helical" evidence="7">
    <location>
        <begin position="747"/>
        <end position="766"/>
    </location>
</feature>
<proteinExistence type="inferred from homology"/>
<feature type="transmembrane region" description="Helical" evidence="7">
    <location>
        <begin position="1017"/>
        <end position="1037"/>
    </location>
</feature>
<accession>A0A9R1WQZ8</accession>
<keyword evidence="9" id="KW-1185">Reference proteome</keyword>
<feature type="transmembrane region" description="Helical" evidence="7">
    <location>
        <begin position="336"/>
        <end position="354"/>
    </location>
</feature>
<protein>
    <recommendedName>
        <fullName evidence="10">Major facilitator superfamily (MFS) profile domain-containing protein</fullName>
    </recommendedName>
</protein>
<evidence type="ECO:0000256" key="3">
    <source>
        <dbReference type="ARBA" id="ARBA00022692"/>
    </source>
</evidence>
<sequence length="1204" mass="136883">MEYEKGLEHNFTQDGTIDLKGRPVSRSNTGRWRACYYMLGYEVCERMAYYGIATNLVLYLTRELHEGTVKSSNNVTNWIGTVWITPLLGAYIADTYLGRYWTFMIASVIYFLGMCLLTLVVSLPSLKPPTCGKDVSYLNCDKRASSFQVGIFYCALYIIAIGTGGTKPNISTMGADQFDDFDPKEKAHKLTFFNWWMFSIFFGTLFSNTFLVYIQDTVGWALGYGIPTLALLVAIIAFIFGTPTYRHKPKVESPFTKMAKVLVASFRKRNVVVPVDPKELHELTLDKYSSPGKYRLDHSSSLRFLDKAAVKIEEPDSEWKLCPVSQVEQTKQMVKMLPILFATFIPSTLFAQTHTLFIKQGTTLVRSMGPHFEIPPACLAVFLTISMLISIAIYDRLFVPWVRKFTQNPRGITLLQRMIIGITLHIITMIIASLVERRRLSVAKDHGITEKGQIVPLSIFILLPQFALMGVADCFLEVAKLEFFYDQAPEGMKSLGTAYFTTSLGVGYFLSSFILSTVANVTKMNGHKGWILNNLNQSHLDYYYAFYAILSFVNFMGFLVIAKNFDYNVEVDRSEQELEQDIGKFTEQNQIKMRFNANNQLGFMEYEKGIEHNFTQDGTTDLTGRPILRSKTGRWRACYYMLGYEVCERMAYYGIATNLVLYLTRELHEGTVKSSNNVTNWVGTVWMTPLLGAYIADTYLGRYWTFMIASVIYFLGMCLLTLVVSLPTLKPPTCGKHVSYLDCDKRASSFQVAIFYCALYIIAIGTGGTKPNISTMGADQFDDFEPTEKAHKLTFFNWWMFSIFFGTLFSNTFLVYIQDDVGWALGYGIPTLALLVAIIAFIFGTPTYRHKPRVESPFTKIAKVLVATFRKRHVVLPIDPKELHELTLDEYSSPGKYRVEHSSSLRFLDKAAVKIDEPTSEWKLCPVTQVEQTKQMVKMIPILFATFIPSTLVAQIHTFFIKQGTTLVRSMGPHFDIPPACLSVFLTISMLISIAVYDRLFVPWVRKYTKNPRGITLLQRMTIGIILHIVTMIVASLVERQRLSVAKDHGIFEKGQIVPLSIFILLPQFALMGVADCFLEVAKLEFFYDQAPEGMKSLGTAYYTTSLGVGFFLSSFILSTVSDVTKRNEHEGWILNNLNESHIDYYYVFYAILSFVNFFFFLVAAKNFDYNVEVDETKQELENKILGSSQSKGSNYPNITWLNF</sequence>
<keyword evidence="3 7" id="KW-0812">Transmembrane</keyword>
<dbReference type="PANTHER" id="PTHR11654">
    <property type="entry name" value="OLIGOPEPTIDE TRANSPORTER-RELATED"/>
    <property type="match status" value="1"/>
</dbReference>
<feature type="transmembrane region" description="Helical" evidence="7">
    <location>
        <begin position="798"/>
        <end position="817"/>
    </location>
</feature>
<comment type="subcellular location">
    <subcellularLocation>
        <location evidence="1">Membrane</location>
        <topology evidence="1">Multi-pass membrane protein</topology>
    </subcellularLocation>
</comment>
<feature type="transmembrane region" description="Helical" evidence="7">
    <location>
        <begin position="1057"/>
        <end position="1079"/>
    </location>
</feature>
<feature type="transmembrane region" description="Helical" evidence="7">
    <location>
        <begin position="703"/>
        <end position="727"/>
    </location>
</feature>
<dbReference type="GO" id="GO:0055085">
    <property type="term" value="P:transmembrane transport"/>
    <property type="evidence" value="ECO:0000318"/>
    <property type="project" value="GO_Central"/>
</dbReference>
<keyword evidence="4 7" id="KW-1133">Transmembrane helix</keyword>
<feature type="transmembrane region" description="Helical" evidence="7">
    <location>
        <begin position="374"/>
        <end position="394"/>
    </location>
</feature>
<evidence type="ECO:0000256" key="4">
    <source>
        <dbReference type="ARBA" id="ARBA00022989"/>
    </source>
</evidence>
<comment type="similarity">
    <text evidence="2">Belongs to the major facilitator superfamily. Proton-dependent oligopeptide transporter (POT/PTR) (TC 2.A.17) family.</text>
</comment>
<comment type="caution">
    <text evidence="8">The sequence shown here is derived from an EMBL/GenBank/DDBJ whole genome shotgun (WGS) entry which is preliminary data.</text>
</comment>
<feature type="transmembrane region" description="Helical" evidence="7">
    <location>
        <begin position="1100"/>
        <end position="1118"/>
    </location>
</feature>
<feature type="transmembrane region" description="Helical" evidence="7">
    <location>
        <begin position="193"/>
        <end position="214"/>
    </location>
</feature>
<evidence type="ECO:0000256" key="5">
    <source>
        <dbReference type="ARBA" id="ARBA00023136"/>
    </source>
</evidence>
<evidence type="ECO:0000256" key="6">
    <source>
        <dbReference type="ARBA" id="ARBA00044504"/>
    </source>
</evidence>
<dbReference type="CDD" id="cd17417">
    <property type="entry name" value="MFS_NPF5"/>
    <property type="match status" value="2"/>
</dbReference>
<feature type="transmembrane region" description="Helical" evidence="7">
    <location>
        <begin position="939"/>
        <end position="957"/>
    </location>
</feature>
<dbReference type="SUPFAM" id="SSF103473">
    <property type="entry name" value="MFS general substrate transporter"/>
    <property type="match status" value="2"/>
</dbReference>
<reference evidence="8 9" key="1">
    <citation type="journal article" date="2017" name="Nat. Commun.">
        <title>Genome assembly with in vitro proximity ligation data and whole-genome triplication in lettuce.</title>
        <authorList>
            <person name="Reyes-Chin-Wo S."/>
            <person name="Wang Z."/>
            <person name="Yang X."/>
            <person name="Kozik A."/>
            <person name="Arikit S."/>
            <person name="Song C."/>
            <person name="Xia L."/>
            <person name="Froenicke L."/>
            <person name="Lavelle D.O."/>
            <person name="Truco M.J."/>
            <person name="Xia R."/>
            <person name="Zhu S."/>
            <person name="Xu C."/>
            <person name="Xu H."/>
            <person name="Xu X."/>
            <person name="Cox K."/>
            <person name="Korf I."/>
            <person name="Meyers B.C."/>
            <person name="Michelmore R.W."/>
        </authorList>
    </citation>
    <scope>NUCLEOTIDE SEQUENCE [LARGE SCALE GENOMIC DNA]</scope>
    <source>
        <strain evidence="9">cv. Salinas</strain>
        <tissue evidence="8">Seedlings</tissue>
    </source>
</reference>
<dbReference type="Proteomes" id="UP000235145">
    <property type="component" value="Unassembled WGS sequence"/>
</dbReference>
<dbReference type="GO" id="GO:0042937">
    <property type="term" value="F:tripeptide transmembrane transporter activity"/>
    <property type="evidence" value="ECO:0007669"/>
    <property type="project" value="InterPro"/>
</dbReference>
<feature type="transmembrane region" description="Helical" evidence="7">
    <location>
        <begin position="414"/>
        <end position="434"/>
    </location>
</feature>
<feature type="transmembrane region" description="Helical" evidence="7">
    <location>
        <begin position="75"/>
        <end position="93"/>
    </location>
</feature>
<feature type="transmembrane region" description="Helical" evidence="7">
    <location>
        <begin position="823"/>
        <end position="843"/>
    </location>
</feature>
<evidence type="ECO:0000313" key="9">
    <source>
        <dbReference type="Proteomes" id="UP000235145"/>
    </source>
</evidence>
<feature type="transmembrane region" description="Helical" evidence="7">
    <location>
        <begin position="144"/>
        <end position="163"/>
    </location>
</feature>
<dbReference type="GO" id="GO:0022857">
    <property type="term" value="F:transmembrane transporter activity"/>
    <property type="evidence" value="ECO:0000318"/>
    <property type="project" value="GO_Central"/>
</dbReference>
<evidence type="ECO:0000256" key="1">
    <source>
        <dbReference type="ARBA" id="ARBA00004141"/>
    </source>
</evidence>
<organism evidence="8 9">
    <name type="scientific">Lactuca sativa</name>
    <name type="common">Garden lettuce</name>
    <dbReference type="NCBI Taxonomy" id="4236"/>
    <lineage>
        <taxon>Eukaryota</taxon>
        <taxon>Viridiplantae</taxon>
        <taxon>Streptophyta</taxon>
        <taxon>Embryophyta</taxon>
        <taxon>Tracheophyta</taxon>
        <taxon>Spermatophyta</taxon>
        <taxon>Magnoliopsida</taxon>
        <taxon>eudicotyledons</taxon>
        <taxon>Gunneridae</taxon>
        <taxon>Pentapetalae</taxon>
        <taxon>asterids</taxon>
        <taxon>campanulids</taxon>
        <taxon>Asterales</taxon>
        <taxon>Asteraceae</taxon>
        <taxon>Cichorioideae</taxon>
        <taxon>Cichorieae</taxon>
        <taxon>Lactucinae</taxon>
        <taxon>Lactuca</taxon>
    </lineage>
</organism>
<dbReference type="EMBL" id="NBSK02000009">
    <property type="protein sequence ID" value="KAJ0184539.1"/>
    <property type="molecule type" value="Genomic_DNA"/>
</dbReference>
<evidence type="ECO:0000256" key="7">
    <source>
        <dbReference type="SAM" id="Phobius"/>
    </source>
</evidence>
<feature type="transmembrane region" description="Helical" evidence="7">
    <location>
        <begin position="454"/>
        <end position="476"/>
    </location>
</feature>
<feature type="transmembrane region" description="Helical" evidence="7">
    <location>
        <begin position="100"/>
        <end position="124"/>
    </location>
</feature>
<dbReference type="Pfam" id="PF00854">
    <property type="entry name" value="PTR2"/>
    <property type="match status" value="2"/>
</dbReference>
<evidence type="ECO:0000313" key="8">
    <source>
        <dbReference type="EMBL" id="KAJ0184539.1"/>
    </source>
</evidence>
<dbReference type="Gene3D" id="1.20.1250.20">
    <property type="entry name" value="MFS general substrate transporter like domains"/>
    <property type="match status" value="2"/>
</dbReference>
<feature type="transmembrane region" description="Helical" evidence="7">
    <location>
        <begin position="542"/>
        <end position="562"/>
    </location>
</feature>
<comment type="similarity">
    <text evidence="6">Belongs to the major facilitator superfamily. Phosphate:H(+) symporter (TC 2.A.1.9) family.</text>
</comment>
<feature type="transmembrane region" description="Helical" evidence="7">
    <location>
        <begin position="497"/>
        <end position="522"/>
    </location>
</feature>
<dbReference type="InterPro" id="IPR044739">
    <property type="entry name" value="NRT1/PTR"/>
</dbReference>
<evidence type="ECO:0000256" key="2">
    <source>
        <dbReference type="ARBA" id="ARBA00005982"/>
    </source>
</evidence>
<keyword evidence="5 7" id="KW-0472">Membrane</keyword>
<feature type="transmembrane region" description="Helical" evidence="7">
    <location>
        <begin position="220"/>
        <end position="240"/>
    </location>
</feature>